<keyword evidence="4 6" id="KW-0808">Transferase</keyword>
<dbReference type="SUPFAM" id="SSF53335">
    <property type="entry name" value="S-adenosyl-L-methionine-dependent methyltransferases"/>
    <property type="match status" value="1"/>
</dbReference>
<dbReference type="InterPro" id="IPR013675">
    <property type="entry name" value="Mtase_sm_N"/>
</dbReference>
<dbReference type="PANTHER" id="PTHR47816:SF4">
    <property type="entry name" value="RIBOSOMAL RNA SMALL SUBUNIT METHYLTRANSFERASE C"/>
    <property type="match status" value="1"/>
</dbReference>
<dbReference type="EMBL" id="JAKUML010000002">
    <property type="protein sequence ID" value="MCJ8145565.1"/>
    <property type="molecule type" value="Genomic_DNA"/>
</dbReference>
<gene>
    <name evidence="6" type="primary">rsmC</name>
    <name evidence="9" type="ORF">MKI79_01335</name>
</gene>
<evidence type="ECO:0000256" key="3">
    <source>
        <dbReference type="ARBA" id="ARBA00022603"/>
    </source>
</evidence>
<dbReference type="InterPro" id="IPR046977">
    <property type="entry name" value="RsmC/RlmG"/>
</dbReference>
<evidence type="ECO:0000256" key="6">
    <source>
        <dbReference type="HAMAP-Rule" id="MF_01862"/>
    </source>
</evidence>
<feature type="domain" description="Methyltransferase small" evidence="7">
    <location>
        <begin position="167"/>
        <end position="334"/>
    </location>
</feature>
<dbReference type="GO" id="GO:0005737">
    <property type="term" value="C:cytoplasm"/>
    <property type="evidence" value="ECO:0007669"/>
    <property type="project" value="UniProtKB-SubCell"/>
</dbReference>
<dbReference type="PROSITE" id="PS00092">
    <property type="entry name" value="N6_MTASE"/>
    <property type="match status" value="1"/>
</dbReference>
<organism evidence="9 10">
    <name type="scientific">Acinetobacter sedimenti</name>
    <dbReference type="NCBI Taxonomy" id="2919922"/>
    <lineage>
        <taxon>Bacteria</taxon>
        <taxon>Pseudomonadati</taxon>
        <taxon>Pseudomonadota</taxon>
        <taxon>Gammaproteobacteria</taxon>
        <taxon>Moraxellales</taxon>
        <taxon>Moraxellaceae</taxon>
        <taxon>Acinetobacter</taxon>
    </lineage>
</organism>
<comment type="subcellular location">
    <subcellularLocation>
        <location evidence="6">Cytoplasm</location>
    </subcellularLocation>
</comment>
<name>A0A9X1WY00_9GAMM</name>
<reference evidence="9" key="1">
    <citation type="submission" date="2022-02" db="EMBL/GenBank/DDBJ databases">
        <title>Acinetobacter A3.8 sp. nov., isolated from Sediment (Zhairuo Island).</title>
        <authorList>
            <person name="Zheng K."/>
        </authorList>
    </citation>
    <scope>NUCLEOTIDE SEQUENCE</scope>
    <source>
        <strain evidence="9">A3.8</strain>
    </source>
</reference>
<keyword evidence="5 6" id="KW-0949">S-adenosyl-L-methionine</keyword>
<comment type="function">
    <text evidence="6">Specifically methylates the guanine in position 1207 of 16S rRNA in the 30S particle.</text>
</comment>
<dbReference type="InterPro" id="IPR029063">
    <property type="entry name" value="SAM-dependent_MTases_sf"/>
</dbReference>
<sequence length="338" mass="37997">MDAKSEVILRHDHWQGRILLVNPPQDQLFQSLQNVGATQISVWTWNFADHSFFNNHLESTFDVQPKADDYDQIIIFIPKAKALLDYILAQCIRLLGIGKSIYLVGEKKAGIERSAKQLQSFGKTIKLDSARHCQLWQLVIDKLPTEKASHLETWIKRYPISINDETLQICALPGVFSQDHLDVGTAQLLPYLKHVKSGSVLDFGCGAGIISAVLAKQDSSRKMTAVDIDAFALCSTELTFAENQLSEQLTTLAITDIQDISDQFDVVVSNPPFHQGIKTNYQASENLCKFAKQRLRPQGELWIVANRFLNYPSLIEAQFAQCVQKADSRGFKVLYAQS</sequence>
<dbReference type="RefSeq" id="WP_241570278.1">
    <property type="nucleotide sequence ID" value="NZ_JAKUML010000002.1"/>
</dbReference>
<proteinExistence type="inferred from homology"/>
<keyword evidence="2 6" id="KW-0698">rRNA processing</keyword>
<accession>A0A9X1WY00</accession>
<dbReference type="Gene3D" id="3.40.50.150">
    <property type="entry name" value="Vaccinia Virus protein VP39"/>
    <property type="match status" value="2"/>
</dbReference>
<dbReference type="AlphaFoldDB" id="A0A9X1WY00"/>
<dbReference type="Proteomes" id="UP001139701">
    <property type="component" value="Unassembled WGS sequence"/>
</dbReference>
<keyword evidence="10" id="KW-1185">Reference proteome</keyword>
<dbReference type="EC" id="2.1.1.172" evidence="6"/>
<evidence type="ECO:0000313" key="9">
    <source>
        <dbReference type="EMBL" id="MCJ8145565.1"/>
    </source>
</evidence>
<comment type="caution">
    <text evidence="9">The sequence shown here is derived from an EMBL/GenBank/DDBJ whole genome shotgun (WGS) entry which is preliminary data.</text>
</comment>
<dbReference type="CDD" id="cd02440">
    <property type="entry name" value="AdoMet_MTases"/>
    <property type="match status" value="1"/>
</dbReference>
<evidence type="ECO:0000256" key="1">
    <source>
        <dbReference type="ARBA" id="ARBA00022490"/>
    </source>
</evidence>
<dbReference type="Pfam" id="PF05175">
    <property type="entry name" value="MTS"/>
    <property type="match status" value="1"/>
</dbReference>
<evidence type="ECO:0000256" key="4">
    <source>
        <dbReference type="ARBA" id="ARBA00022679"/>
    </source>
</evidence>
<protein>
    <recommendedName>
        <fullName evidence="6">Ribosomal RNA small subunit methyltransferase C</fullName>
        <ecNumber evidence="6">2.1.1.172</ecNumber>
    </recommendedName>
    <alternativeName>
        <fullName evidence="6">16S rRNA m2G1207 methyltransferase</fullName>
    </alternativeName>
    <alternativeName>
        <fullName evidence="6">rRNA (guanine-N(2)-)-methyltransferase RsmC</fullName>
    </alternativeName>
</protein>
<comment type="catalytic activity">
    <reaction evidence="6">
        <text>guanosine(1207) in 16S rRNA + S-adenosyl-L-methionine = N(2)-methylguanosine(1207) in 16S rRNA + S-adenosyl-L-homocysteine + H(+)</text>
        <dbReference type="Rhea" id="RHEA:42736"/>
        <dbReference type="Rhea" id="RHEA-COMP:10213"/>
        <dbReference type="Rhea" id="RHEA-COMP:10214"/>
        <dbReference type="ChEBI" id="CHEBI:15378"/>
        <dbReference type="ChEBI" id="CHEBI:57856"/>
        <dbReference type="ChEBI" id="CHEBI:59789"/>
        <dbReference type="ChEBI" id="CHEBI:74269"/>
        <dbReference type="ChEBI" id="CHEBI:74481"/>
        <dbReference type="EC" id="2.1.1.172"/>
    </reaction>
</comment>
<dbReference type="GO" id="GO:0052914">
    <property type="term" value="F:16S rRNA (guanine(1207)-N(2))-methyltransferase activity"/>
    <property type="evidence" value="ECO:0007669"/>
    <property type="project" value="UniProtKB-EC"/>
</dbReference>
<dbReference type="HAMAP" id="MF_01862">
    <property type="entry name" value="16SrRNA_methyltr_C"/>
    <property type="match status" value="1"/>
</dbReference>
<evidence type="ECO:0000256" key="5">
    <source>
        <dbReference type="ARBA" id="ARBA00022691"/>
    </source>
</evidence>
<dbReference type="Pfam" id="PF08468">
    <property type="entry name" value="MTS_N"/>
    <property type="match status" value="1"/>
</dbReference>
<dbReference type="InterPro" id="IPR023543">
    <property type="entry name" value="rRNA_ssu_MeTfrase_C"/>
</dbReference>
<evidence type="ECO:0000259" key="7">
    <source>
        <dbReference type="Pfam" id="PF05175"/>
    </source>
</evidence>
<dbReference type="InterPro" id="IPR007848">
    <property type="entry name" value="Small_mtfrase_dom"/>
</dbReference>
<comment type="subunit">
    <text evidence="6">Monomer.</text>
</comment>
<keyword evidence="3 6" id="KW-0489">Methyltransferase</keyword>
<dbReference type="PANTHER" id="PTHR47816">
    <property type="entry name" value="RIBOSOMAL RNA SMALL SUBUNIT METHYLTRANSFERASE C"/>
    <property type="match status" value="1"/>
</dbReference>
<dbReference type="InterPro" id="IPR002052">
    <property type="entry name" value="DNA_methylase_N6_adenine_CS"/>
</dbReference>
<feature type="domain" description="Methyltransferase small N-terminal" evidence="8">
    <location>
        <begin position="5"/>
        <end position="158"/>
    </location>
</feature>
<keyword evidence="1 6" id="KW-0963">Cytoplasm</keyword>
<comment type="similarity">
    <text evidence="6">Belongs to the methyltransferase superfamily. RsmC family.</text>
</comment>
<evidence type="ECO:0000259" key="8">
    <source>
        <dbReference type="Pfam" id="PF08468"/>
    </source>
</evidence>
<evidence type="ECO:0000313" key="10">
    <source>
        <dbReference type="Proteomes" id="UP001139701"/>
    </source>
</evidence>
<dbReference type="GO" id="GO:0003676">
    <property type="term" value="F:nucleic acid binding"/>
    <property type="evidence" value="ECO:0007669"/>
    <property type="project" value="InterPro"/>
</dbReference>
<evidence type="ECO:0000256" key="2">
    <source>
        <dbReference type="ARBA" id="ARBA00022552"/>
    </source>
</evidence>